<reference evidence="1 2" key="1">
    <citation type="submission" date="2016-08" db="EMBL/GenBank/DDBJ databases">
        <title>Draft genome of Fabibacter sp. strain SK-8.</title>
        <authorList>
            <person name="Wong S.-K."/>
            <person name="Hamasaki K."/>
            <person name="Yoshizawa S."/>
        </authorList>
    </citation>
    <scope>NUCLEOTIDE SEQUENCE [LARGE SCALE GENOMIC DNA]</scope>
    <source>
        <strain evidence="1 2">SK-8</strain>
    </source>
</reference>
<dbReference type="PANTHER" id="PTHR38471:SF2">
    <property type="entry name" value="FOUR HELIX BUNDLE PROTEIN"/>
    <property type="match status" value="1"/>
</dbReference>
<dbReference type="Pfam" id="PF05635">
    <property type="entry name" value="23S_rRNA_IVP"/>
    <property type="match status" value="1"/>
</dbReference>
<dbReference type="EMBL" id="MDGQ01000004">
    <property type="protein sequence ID" value="OEK05880.1"/>
    <property type="molecule type" value="Genomic_DNA"/>
</dbReference>
<dbReference type="NCBIfam" id="TIGR02436">
    <property type="entry name" value="four helix bundle protein"/>
    <property type="match status" value="1"/>
</dbReference>
<evidence type="ECO:0000313" key="1">
    <source>
        <dbReference type="EMBL" id="OEK05880.1"/>
    </source>
</evidence>
<dbReference type="OrthoDB" id="9811959at2"/>
<sequence>MKLEELRIYQRANEISDEIWHLVTKMSYFEKDTIGKQLARSADSISANIAEGYGRFFYKENRQFCFYSRGSLTETQNWLGKCNRRQIIDSALYKKLDDQLNDLHKSLNAYIKTLGETANDN</sequence>
<accession>A0A1E5T3D3</accession>
<dbReference type="SUPFAM" id="SSF158446">
    <property type="entry name" value="IVS-encoded protein-like"/>
    <property type="match status" value="1"/>
</dbReference>
<name>A0A1E5T3D3_9BACT</name>
<gene>
    <name evidence="1" type="ORF">BFP71_07125</name>
</gene>
<protein>
    <submittedName>
        <fullName evidence="1">Four helix bundle protein</fullName>
    </submittedName>
</protein>
<dbReference type="CDD" id="cd16377">
    <property type="entry name" value="23S_rRNA_IVP_like"/>
    <property type="match status" value="1"/>
</dbReference>
<dbReference type="AlphaFoldDB" id="A0A1E5T3D3"/>
<keyword evidence="2" id="KW-1185">Reference proteome</keyword>
<dbReference type="PANTHER" id="PTHR38471">
    <property type="entry name" value="FOUR HELIX BUNDLE PROTEIN"/>
    <property type="match status" value="1"/>
</dbReference>
<proteinExistence type="predicted"/>
<dbReference type="Proteomes" id="UP000095552">
    <property type="component" value="Unassembled WGS sequence"/>
</dbReference>
<dbReference type="InterPro" id="IPR036583">
    <property type="entry name" value="23S_rRNA_IVS_sf"/>
</dbReference>
<comment type="caution">
    <text evidence="1">The sequence shown here is derived from an EMBL/GenBank/DDBJ whole genome shotgun (WGS) entry which is preliminary data.</text>
</comment>
<evidence type="ECO:0000313" key="2">
    <source>
        <dbReference type="Proteomes" id="UP000095552"/>
    </source>
</evidence>
<dbReference type="Gene3D" id="1.20.1440.60">
    <property type="entry name" value="23S rRNA-intervening sequence"/>
    <property type="match status" value="1"/>
</dbReference>
<dbReference type="InterPro" id="IPR012657">
    <property type="entry name" value="23S_rRNA-intervening_sequence"/>
</dbReference>
<organism evidence="1 2">
    <name type="scientific">Roseivirga misakiensis</name>
    <dbReference type="NCBI Taxonomy" id="1563681"/>
    <lineage>
        <taxon>Bacteria</taxon>
        <taxon>Pseudomonadati</taxon>
        <taxon>Bacteroidota</taxon>
        <taxon>Cytophagia</taxon>
        <taxon>Cytophagales</taxon>
        <taxon>Roseivirgaceae</taxon>
        <taxon>Roseivirga</taxon>
    </lineage>
</organism>
<dbReference type="STRING" id="1563681.BFP71_07125"/>
<dbReference type="RefSeq" id="WP_069834798.1">
    <property type="nucleotide sequence ID" value="NZ_MDGQ01000004.1"/>
</dbReference>